<dbReference type="AlphaFoldDB" id="A0A9E8Z398"/>
<dbReference type="GO" id="GO:0006397">
    <property type="term" value="P:mRNA processing"/>
    <property type="evidence" value="ECO:0007669"/>
    <property type="project" value="InterPro"/>
</dbReference>
<dbReference type="Pfam" id="PF01348">
    <property type="entry name" value="Intron_maturas2"/>
    <property type="match status" value="1"/>
</dbReference>
<accession>A0A9E8Z398</accession>
<sequence length="287" mass="32941">MAINTGKTNVRHHEKGVYFLGYKIWKKYDLNVKWKASILRGNQRYESARLNFSVPLEKLFIRYAERGFLQKAKKNTADKFVGKRQDKWLFLTDDAAIVQRFNNVFESIANYYSGSTQQGVLNRLYFALKKSACLTIAHRNSKRYAAWTKKKYGEDVIIKTTVTNGKEKIVKLLKPKAGKVKWQVSSKGQLNNLNIVFGGVPTPQTLSVRCVVENLSCAIPNCPNSAKGWYYIKHRKRIKNKDLQQNSSIYIAKQIAVCEKHHSLIHCGKYDGPSLRKLKGYVPSNFN</sequence>
<feature type="domain" description="Domain X" evidence="1">
    <location>
        <begin position="49"/>
        <end position="166"/>
    </location>
</feature>
<dbReference type="InterPro" id="IPR024937">
    <property type="entry name" value="Domain_X"/>
</dbReference>
<keyword evidence="2" id="KW-0496">Mitochondrion</keyword>
<proteinExistence type="predicted"/>
<reference evidence="2" key="1">
    <citation type="submission" date="2022-04" db="EMBL/GenBank/DDBJ databases">
        <title>A new insight into Amicula, a genus of tiny marine littoral diatoms with the description of two new tropical species and the largest mitogenome known for a stramenopile.</title>
        <authorList>
            <person name="Gastineau R."/>
            <person name="Li C."/>
            <person name="Ashworth M.P."/>
            <person name="Witkowski A."/>
            <person name="Turmel M."/>
            <person name="Gorecka E."/>
            <person name="Frankovich T.A."/>
            <person name="Wachnicka A."/>
            <person name="Lobban C.S."/>
            <person name="Theriot E.C."/>
            <person name="Otis C."/>
            <person name="Dabek P."/>
            <person name="Binczewska A."/>
            <person name="Lemieux C."/>
        </authorList>
    </citation>
    <scope>NUCLEOTIDE SEQUENCE</scope>
    <source>
        <strain evidence="2">GU52X-4 cfCalB7</strain>
    </source>
</reference>
<gene>
    <name evidence="2" type="primary">orf287</name>
</gene>
<organism evidence="2">
    <name type="scientific">Amicula sp. isolate GU52X-4 cfCalB7</name>
    <dbReference type="NCBI Taxonomy" id="3003489"/>
    <lineage>
        <taxon>Eukaryota</taxon>
        <taxon>Sar</taxon>
        <taxon>Stramenopiles</taxon>
        <taxon>Ochrophyta</taxon>
        <taxon>Bacillariophyta</taxon>
        <taxon>Bacillariophyceae</taxon>
        <taxon>Bacillariophycidae</taxon>
        <taxon>Naviculales</taxon>
        <taxon>Naviculaceae</taxon>
        <taxon>Amicula</taxon>
    </lineage>
</organism>
<dbReference type="EMBL" id="ON390794">
    <property type="protein sequence ID" value="WAK85034.1"/>
    <property type="molecule type" value="Genomic_DNA"/>
</dbReference>
<dbReference type="GO" id="GO:0005737">
    <property type="term" value="C:cytoplasm"/>
    <property type="evidence" value="ECO:0007669"/>
    <property type="project" value="UniProtKB-ARBA"/>
</dbReference>
<protein>
    <submittedName>
        <fullName evidence="2">Maturase</fullName>
    </submittedName>
</protein>
<name>A0A9E8Z398_9STRA</name>
<evidence type="ECO:0000313" key="2">
    <source>
        <dbReference type="EMBL" id="WAK85034.1"/>
    </source>
</evidence>
<geneLocation type="mitochondrion" evidence="2"/>
<evidence type="ECO:0000259" key="1">
    <source>
        <dbReference type="Pfam" id="PF01348"/>
    </source>
</evidence>